<dbReference type="EMBL" id="JASCZI010151707">
    <property type="protein sequence ID" value="MED6174152.1"/>
    <property type="molecule type" value="Genomic_DNA"/>
</dbReference>
<evidence type="ECO:0000256" key="1">
    <source>
        <dbReference type="SAM" id="MobiDB-lite"/>
    </source>
</evidence>
<accession>A0ABU6VL96</accession>
<reference evidence="2 3" key="1">
    <citation type="journal article" date="2023" name="Plants (Basel)">
        <title>Bridging the Gap: Combining Genomics and Transcriptomics Approaches to Understand Stylosanthes scabra, an Orphan Legume from the Brazilian Caatinga.</title>
        <authorList>
            <person name="Ferreira-Neto J.R.C."/>
            <person name="da Silva M.D."/>
            <person name="Binneck E."/>
            <person name="de Melo N.F."/>
            <person name="da Silva R.H."/>
            <person name="de Melo A.L.T.M."/>
            <person name="Pandolfi V."/>
            <person name="Bustamante F.O."/>
            <person name="Brasileiro-Vidal A.C."/>
            <person name="Benko-Iseppon A.M."/>
        </authorList>
    </citation>
    <scope>NUCLEOTIDE SEQUENCE [LARGE SCALE GENOMIC DNA]</scope>
    <source>
        <tissue evidence="2">Leaves</tissue>
    </source>
</reference>
<evidence type="ECO:0000313" key="2">
    <source>
        <dbReference type="EMBL" id="MED6174152.1"/>
    </source>
</evidence>
<name>A0ABU6VL96_9FABA</name>
<protein>
    <submittedName>
        <fullName evidence="2">Uncharacterized protein</fullName>
    </submittedName>
</protein>
<dbReference type="Proteomes" id="UP001341840">
    <property type="component" value="Unassembled WGS sequence"/>
</dbReference>
<comment type="caution">
    <text evidence="2">The sequence shown here is derived from an EMBL/GenBank/DDBJ whole genome shotgun (WGS) entry which is preliminary data.</text>
</comment>
<keyword evidence="3" id="KW-1185">Reference proteome</keyword>
<gene>
    <name evidence="2" type="ORF">PIB30_066238</name>
</gene>
<feature type="region of interest" description="Disordered" evidence="1">
    <location>
        <begin position="44"/>
        <end position="80"/>
    </location>
</feature>
<proteinExistence type="predicted"/>
<feature type="compositionally biased region" description="Pro residues" evidence="1">
    <location>
        <begin position="53"/>
        <end position="69"/>
    </location>
</feature>
<organism evidence="2 3">
    <name type="scientific">Stylosanthes scabra</name>
    <dbReference type="NCBI Taxonomy" id="79078"/>
    <lineage>
        <taxon>Eukaryota</taxon>
        <taxon>Viridiplantae</taxon>
        <taxon>Streptophyta</taxon>
        <taxon>Embryophyta</taxon>
        <taxon>Tracheophyta</taxon>
        <taxon>Spermatophyta</taxon>
        <taxon>Magnoliopsida</taxon>
        <taxon>eudicotyledons</taxon>
        <taxon>Gunneridae</taxon>
        <taxon>Pentapetalae</taxon>
        <taxon>rosids</taxon>
        <taxon>fabids</taxon>
        <taxon>Fabales</taxon>
        <taxon>Fabaceae</taxon>
        <taxon>Papilionoideae</taxon>
        <taxon>50 kb inversion clade</taxon>
        <taxon>dalbergioids sensu lato</taxon>
        <taxon>Dalbergieae</taxon>
        <taxon>Pterocarpus clade</taxon>
        <taxon>Stylosanthes</taxon>
    </lineage>
</organism>
<feature type="non-terminal residue" evidence="2">
    <location>
        <position position="80"/>
    </location>
</feature>
<sequence length="80" mass="9174">MSNHPMSQDEIIRFFQRENQEAKEFNKQAMIQLNQLTELMQKLTSQQVKLQHQPPPAIPSPLPSQPLPNPKGGLMKPVLM</sequence>
<evidence type="ECO:0000313" key="3">
    <source>
        <dbReference type="Proteomes" id="UP001341840"/>
    </source>
</evidence>